<name>A0A7W5P7G5_9ACTN</name>
<evidence type="ECO:0000313" key="2">
    <source>
        <dbReference type="Proteomes" id="UP000565572"/>
    </source>
</evidence>
<sequence>MWLEQLARNYASPLIGAEVEVAGEKVTVAGVRLPLARS</sequence>
<proteinExistence type="predicted"/>
<dbReference type="Proteomes" id="UP000565572">
    <property type="component" value="Unassembled WGS sequence"/>
</dbReference>
<comment type="caution">
    <text evidence="1">The sequence shown here is derived from an EMBL/GenBank/DDBJ whole genome shotgun (WGS) entry which is preliminary data.</text>
</comment>
<protein>
    <submittedName>
        <fullName evidence="1">Uncharacterized protein</fullName>
    </submittedName>
</protein>
<dbReference type="AlphaFoldDB" id="A0A7W5P7G5"/>
<evidence type="ECO:0000313" key="1">
    <source>
        <dbReference type="EMBL" id="MBB3327473.1"/>
    </source>
</evidence>
<reference evidence="1 2" key="1">
    <citation type="submission" date="2020-08" db="EMBL/GenBank/DDBJ databases">
        <title>Sequencing the genomes of 1000 actinobacteria strains.</title>
        <authorList>
            <person name="Klenk H.-P."/>
        </authorList>
    </citation>
    <scope>NUCLEOTIDE SEQUENCE [LARGE SCALE GENOMIC DNA]</scope>
    <source>
        <strain evidence="1 2">DSM 11053</strain>
    </source>
</reference>
<gene>
    <name evidence="1" type="ORF">FHX39_002417</name>
</gene>
<dbReference type="EMBL" id="JACHZG010000001">
    <property type="protein sequence ID" value="MBB3327473.1"/>
    <property type="molecule type" value="Genomic_DNA"/>
</dbReference>
<organism evidence="1 2">
    <name type="scientific">Microlunatus antarcticus</name>
    <dbReference type="NCBI Taxonomy" id="53388"/>
    <lineage>
        <taxon>Bacteria</taxon>
        <taxon>Bacillati</taxon>
        <taxon>Actinomycetota</taxon>
        <taxon>Actinomycetes</taxon>
        <taxon>Propionibacteriales</taxon>
        <taxon>Propionibacteriaceae</taxon>
        <taxon>Microlunatus</taxon>
    </lineage>
</organism>
<accession>A0A7W5P7G5</accession>
<keyword evidence="2" id="KW-1185">Reference proteome</keyword>